<dbReference type="Gene3D" id="2.60.270.20">
    <property type="entry name" value="Cytolysin/lectin"/>
    <property type="match status" value="1"/>
</dbReference>
<dbReference type="EMBL" id="BLJY01000013">
    <property type="protein sequence ID" value="GFF21066.1"/>
    <property type="molecule type" value="Genomic_DNA"/>
</dbReference>
<protein>
    <submittedName>
        <fullName evidence="1">Fungal fruit body lectin</fullName>
    </submittedName>
</protein>
<comment type="caution">
    <text evidence="1">The sequence shown here is derived from an EMBL/GenBank/DDBJ whole genome shotgun (WGS) entry which is preliminary data.</text>
</comment>
<evidence type="ECO:0000313" key="2">
    <source>
        <dbReference type="Proteomes" id="UP000452235"/>
    </source>
</evidence>
<proteinExistence type="predicted"/>
<keyword evidence="2" id="KW-1185">Reference proteome</keyword>
<dbReference type="VEuPathDB" id="FungiDB:ATEG_09896"/>
<dbReference type="InterPro" id="IPR015926">
    <property type="entry name" value="Cytolysin/lectin"/>
</dbReference>
<dbReference type="SUPFAM" id="SSF63724">
    <property type="entry name" value="Cytolysin/lectin"/>
    <property type="match status" value="1"/>
</dbReference>
<dbReference type="InterPro" id="IPR009960">
    <property type="entry name" value="Fruit_body_lectin_fun"/>
</dbReference>
<name>A0A5M3ZGS6_ASPTE</name>
<accession>A0A5M3ZGS6</accession>
<dbReference type="GO" id="GO:0030246">
    <property type="term" value="F:carbohydrate binding"/>
    <property type="evidence" value="ECO:0007669"/>
    <property type="project" value="UniProtKB-KW"/>
</dbReference>
<gene>
    <name evidence="1" type="ORF">ATEIFO6365_0013040000</name>
</gene>
<evidence type="ECO:0000313" key="1">
    <source>
        <dbReference type="EMBL" id="GFF21066.1"/>
    </source>
</evidence>
<dbReference type="AlphaFoldDB" id="A0A5M3ZGS6"/>
<sequence length="150" mass="16939">MAYTIRLTVRNTTGDTLTIVEKACWHYAKGGTWTEDNGQHILSMGGSGTSGMLRFKSSSGNIFSVVLGIHNYKPWCDVQVKLRDEDTTATMLPEYYSGGKFSNRARPEMENVDVSENRGLNLVFETTEGHELSAVLDYFEVWKVVQERVY</sequence>
<keyword evidence="1" id="KW-0430">Lectin</keyword>
<dbReference type="Proteomes" id="UP000452235">
    <property type="component" value="Unassembled WGS sequence"/>
</dbReference>
<dbReference type="Pfam" id="PF07367">
    <property type="entry name" value="FB_lectin"/>
    <property type="match status" value="1"/>
</dbReference>
<organism evidence="1 2">
    <name type="scientific">Aspergillus terreus</name>
    <dbReference type="NCBI Taxonomy" id="33178"/>
    <lineage>
        <taxon>Eukaryota</taxon>
        <taxon>Fungi</taxon>
        <taxon>Dikarya</taxon>
        <taxon>Ascomycota</taxon>
        <taxon>Pezizomycotina</taxon>
        <taxon>Eurotiomycetes</taxon>
        <taxon>Eurotiomycetidae</taxon>
        <taxon>Eurotiales</taxon>
        <taxon>Aspergillaceae</taxon>
        <taxon>Aspergillus</taxon>
        <taxon>Aspergillus subgen. Circumdati</taxon>
    </lineage>
</organism>
<reference evidence="1 2" key="1">
    <citation type="submission" date="2020-01" db="EMBL/GenBank/DDBJ databases">
        <title>Aspergillus terreus IFO 6365 whole genome shotgun sequence.</title>
        <authorList>
            <person name="Kanamasa S."/>
            <person name="Takahashi H."/>
        </authorList>
    </citation>
    <scope>NUCLEOTIDE SEQUENCE [LARGE SCALE GENOMIC DNA]</scope>
    <source>
        <strain evidence="1 2">IFO 6365</strain>
    </source>
</reference>
<dbReference type="SMR" id="A0A5M3ZGS6"/>
<dbReference type="OrthoDB" id="4791458at2759"/>